<accession>A0A667ZSS0</accession>
<dbReference type="Ensembl" id="ENSMMDT00005042646.1">
    <property type="protein sequence ID" value="ENSMMDP00005041798.1"/>
    <property type="gene ID" value="ENSMMDG00005019291.1"/>
</dbReference>
<dbReference type="InParanoid" id="A0A667ZSS0"/>
<reference evidence="2" key="3">
    <citation type="submission" date="2025-09" db="UniProtKB">
        <authorList>
            <consortium name="Ensembl"/>
        </authorList>
    </citation>
    <scope>IDENTIFICATION</scope>
</reference>
<feature type="region of interest" description="Disordered" evidence="1">
    <location>
        <begin position="19"/>
        <end position="63"/>
    </location>
</feature>
<dbReference type="AlphaFoldDB" id="A0A667ZSS0"/>
<evidence type="ECO:0000256" key="1">
    <source>
        <dbReference type="SAM" id="MobiDB-lite"/>
    </source>
</evidence>
<sequence length="63" mass="7132">RKINILVIFVLAVQEDAEERDEVDVRKSDSQSPCEIEKYQQSPRQAFGKHSVGPTGGPREPEH</sequence>
<organism evidence="2 3">
    <name type="scientific">Myripristis murdjan</name>
    <name type="common">pinecone soldierfish</name>
    <dbReference type="NCBI Taxonomy" id="586833"/>
    <lineage>
        <taxon>Eukaryota</taxon>
        <taxon>Metazoa</taxon>
        <taxon>Chordata</taxon>
        <taxon>Craniata</taxon>
        <taxon>Vertebrata</taxon>
        <taxon>Euteleostomi</taxon>
        <taxon>Actinopterygii</taxon>
        <taxon>Neopterygii</taxon>
        <taxon>Teleostei</taxon>
        <taxon>Neoteleostei</taxon>
        <taxon>Acanthomorphata</taxon>
        <taxon>Holocentriformes</taxon>
        <taxon>Holocentridae</taxon>
        <taxon>Myripristis</taxon>
    </lineage>
</organism>
<reference evidence="2" key="1">
    <citation type="submission" date="2019-06" db="EMBL/GenBank/DDBJ databases">
        <authorList>
            <consortium name="Wellcome Sanger Institute Data Sharing"/>
        </authorList>
    </citation>
    <scope>NUCLEOTIDE SEQUENCE [LARGE SCALE GENOMIC DNA]</scope>
</reference>
<protein>
    <submittedName>
        <fullName evidence="2">Uncharacterized protein</fullName>
    </submittedName>
</protein>
<dbReference type="Proteomes" id="UP000472263">
    <property type="component" value="Chromosome 8"/>
</dbReference>
<evidence type="ECO:0000313" key="2">
    <source>
        <dbReference type="Ensembl" id="ENSMMDP00005041798.1"/>
    </source>
</evidence>
<proteinExistence type="predicted"/>
<evidence type="ECO:0000313" key="3">
    <source>
        <dbReference type="Proteomes" id="UP000472263"/>
    </source>
</evidence>
<name>A0A667ZSS0_9TELE</name>
<keyword evidence="3" id="KW-1185">Reference proteome</keyword>
<dbReference type="GeneTree" id="ENSGT00990000205661"/>
<reference evidence="2" key="2">
    <citation type="submission" date="2025-08" db="UniProtKB">
        <authorList>
            <consortium name="Ensembl"/>
        </authorList>
    </citation>
    <scope>IDENTIFICATION</scope>
</reference>